<keyword evidence="2" id="KW-0479">Metal-binding</keyword>
<dbReference type="FunFam" id="3.30.70.360:FF:000001">
    <property type="entry name" value="N-acetyldiaminopimelate deacetylase"/>
    <property type="match status" value="1"/>
</dbReference>
<evidence type="ECO:0000256" key="2">
    <source>
        <dbReference type="PIRSR" id="PIRSR005962-1"/>
    </source>
</evidence>
<dbReference type="InterPro" id="IPR011650">
    <property type="entry name" value="Peptidase_M20_dimer"/>
</dbReference>
<evidence type="ECO:0000313" key="5">
    <source>
        <dbReference type="Proteomes" id="UP000266089"/>
    </source>
</evidence>
<reference evidence="4 5" key="1">
    <citation type="submission" date="2018-08" db="EMBL/GenBank/DDBJ databases">
        <title>Meiothermus cateniformans JCM 15151 genome sequencing project.</title>
        <authorList>
            <person name="Da Costa M.S."/>
            <person name="Albuquerque L."/>
            <person name="Raposo P."/>
            <person name="Froufe H.J.C."/>
            <person name="Barroso C.S."/>
            <person name="Egas C."/>
        </authorList>
    </citation>
    <scope>NUCLEOTIDE SEQUENCE [LARGE SCALE GENOMIC DNA]</scope>
    <source>
        <strain evidence="4 5">JCM 15151</strain>
    </source>
</reference>
<keyword evidence="2" id="KW-0464">Manganese</keyword>
<dbReference type="Pfam" id="PF01546">
    <property type="entry name" value="Peptidase_M20"/>
    <property type="match status" value="1"/>
</dbReference>
<keyword evidence="1 4" id="KW-0378">Hydrolase</keyword>
<feature type="binding site" evidence="2">
    <location>
        <position position="361"/>
    </location>
    <ligand>
        <name>Mn(2+)</name>
        <dbReference type="ChEBI" id="CHEBI:29035"/>
        <label>2</label>
    </ligand>
</feature>
<dbReference type="OrthoDB" id="9776731at2"/>
<dbReference type="AlphaFoldDB" id="A0A399E943"/>
<evidence type="ECO:0000256" key="1">
    <source>
        <dbReference type="ARBA" id="ARBA00022801"/>
    </source>
</evidence>
<proteinExistence type="predicted"/>
<gene>
    <name evidence="4" type="primary">yxeP</name>
    <name evidence="4" type="ORF">Mcate_00748</name>
</gene>
<sequence length="389" mass="41516">MNLQEAIAEITPSLIEMRRDFHRHPELGFQEVRTSARLAEFLEGLGLEVTRGVAQTGVVARLRGAKPGKTVLVRADIDALPIQENSGVAYSSQTPGVMHACGHDGHAAIAAHVAAVLARFKDQIAGEVRFAFQPAEEIVSGAKPMVEAGVLEGVDSVVGLHLYSLMPAGKVGVRPGPSMAAADAFTIELRGKGAHAAMPHEGVDTVLMAAQLIVALQSLVSRETDPIQTAVITIATVTAGEGAHNIIPETATLKGTLRTFDAGLREKLMRRIAELSEGIAAAMGGRATVTWLPGSPAVVNDPQMVERFRKVAREVVGEASVLEVPPVMGGDDMSEFLNRRPGVYFWLGAGDPDPSKNRPHHHPGFWIDDERSLPLGVELITRTVLDFLS</sequence>
<dbReference type="GO" id="GO:0050118">
    <property type="term" value="F:N-acetyldiaminopimelate deacetylase activity"/>
    <property type="evidence" value="ECO:0007669"/>
    <property type="project" value="UniProtKB-ARBA"/>
</dbReference>
<protein>
    <submittedName>
        <fullName evidence="4">Putative hydrolase YxeP</fullName>
        <ecNumber evidence="4">3.-.-.-</ecNumber>
    </submittedName>
</protein>
<dbReference type="PANTHER" id="PTHR11014:SF63">
    <property type="entry name" value="METALLOPEPTIDASE, PUTATIVE (AFU_ORTHOLOGUE AFUA_6G09600)-RELATED"/>
    <property type="match status" value="1"/>
</dbReference>
<dbReference type="SUPFAM" id="SSF55031">
    <property type="entry name" value="Bacterial exopeptidase dimerisation domain"/>
    <property type="match status" value="1"/>
</dbReference>
<dbReference type="PIRSF" id="PIRSF005962">
    <property type="entry name" value="Pept_M20D_amidohydro"/>
    <property type="match status" value="1"/>
</dbReference>
<name>A0A399E943_9DEIN</name>
<dbReference type="EMBL" id="QWKX01000013">
    <property type="protein sequence ID" value="RIH78572.1"/>
    <property type="molecule type" value="Genomic_DNA"/>
</dbReference>
<feature type="binding site" evidence="2">
    <location>
        <position position="101"/>
    </location>
    <ligand>
        <name>Mn(2+)</name>
        <dbReference type="ChEBI" id="CHEBI:29035"/>
        <label>2</label>
    </ligand>
</feature>
<dbReference type="EC" id="3.-.-.-" evidence="4"/>
<dbReference type="Pfam" id="PF07687">
    <property type="entry name" value="M20_dimer"/>
    <property type="match status" value="1"/>
</dbReference>
<comment type="caution">
    <text evidence="4">The sequence shown here is derived from an EMBL/GenBank/DDBJ whole genome shotgun (WGS) entry which is preliminary data.</text>
</comment>
<dbReference type="RefSeq" id="WP_027886897.1">
    <property type="nucleotide sequence ID" value="NZ_JBHSXZ010000002.1"/>
</dbReference>
<dbReference type="InterPro" id="IPR036264">
    <property type="entry name" value="Bact_exopeptidase_dim_dom"/>
</dbReference>
<organism evidence="4 5">
    <name type="scientific">Meiothermus taiwanensis</name>
    <dbReference type="NCBI Taxonomy" id="172827"/>
    <lineage>
        <taxon>Bacteria</taxon>
        <taxon>Thermotogati</taxon>
        <taxon>Deinococcota</taxon>
        <taxon>Deinococci</taxon>
        <taxon>Thermales</taxon>
        <taxon>Thermaceae</taxon>
        <taxon>Meiothermus</taxon>
    </lineage>
</organism>
<dbReference type="Proteomes" id="UP000266089">
    <property type="component" value="Unassembled WGS sequence"/>
</dbReference>
<dbReference type="SUPFAM" id="SSF53187">
    <property type="entry name" value="Zn-dependent exopeptidases"/>
    <property type="match status" value="1"/>
</dbReference>
<comment type="cofactor">
    <cofactor evidence="2">
        <name>Mn(2+)</name>
        <dbReference type="ChEBI" id="CHEBI:29035"/>
    </cofactor>
    <text evidence="2">The Mn(2+) ion enhances activity.</text>
</comment>
<dbReference type="GO" id="GO:0019877">
    <property type="term" value="P:diaminopimelate biosynthetic process"/>
    <property type="evidence" value="ECO:0007669"/>
    <property type="project" value="UniProtKB-ARBA"/>
</dbReference>
<accession>A0A399E943</accession>
<feature type="binding site" evidence="2">
    <location>
        <position position="137"/>
    </location>
    <ligand>
        <name>Mn(2+)</name>
        <dbReference type="ChEBI" id="CHEBI:29035"/>
        <label>2</label>
    </ligand>
</feature>
<feature type="binding site" evidence="2">
    <location>
        <position position="103"/>
    </location>
    <ligand>
        <name>Mn(2+)</name>
        <dbReference type="ChEBI" id="CHEBI:29035"/>
        <label>2</label>
    </ligand>
</feature>
<dbReference type="InterPro" id="IPR002933">
    <property type="entry name" value="Peptidase_M20"/>
</dbReference>
<dbReference type="NCBIfam" id="TIGR01891">
    <property type="entry name" value="amidohydrolases"/>
    <property type="match status" value="1"/>
</dbReference>
<dbReference type="InterPro" id="IPR017439">
    <property type="entry name" value="Amidohydrolase"/>
</dbReference>
<dbReference type="GO" id="GO:0046872">
    <property type="term" value="F:metal ion binding"/>
    <property type="evidence" value="ECO:0007669"/>
    <property type="project" value="UniProtKB-KW"/>
</dbReference>
<feature type="domain" description="Peptidase M20 dimerisation" evidence="3">
    <location>
        <begin position="185"/>
        <end position="277"/>
    </location>
</feature>
<evidence type="ECO:0000259" key="3">
    <source>
        <dbReference type="Pfam" id="PF07687"/>
    </source>
</evidence>
<dbReference type="PANTHER" id="PTHR11014">
    <property type="entry name" value="PEPTIDASE M20 FAMILY MEMBER"/>
    <property type="match status" value="1"/>
</dbReference>
<evidence type="ECO:0000313" key="4">
    <source>
        <dbReference type="EMBL" id="RIH78572.1"/>
    </source>
</evidence>
<dbReference type="Gene3D" id="3.40.630.10">
    <property type="entry name" value="Zn peptidases"/>
    <property type="match status" value="1"/>
</dbReference>
<dbReference type="Gene3D" id="3.30.70.360">
    <property type="match status" value="1"/>
</dbReference>
<feature type="binding site" evidence="2">
    <location>
        <position position="161"/>
    </location>
    <ligand>
        <name>Mn(2+)</name>
        <dbReference type="ChEBI" id="CHEBI:29035"/>
        <label>2</label>
    </ligand>
</feature>